<reference evidence="9 10" key="1">
    <citation type="submission" date="2019-03" db="EMBL/GenBank/DDBJ databases">
        <title>Genomic Encyclopedia of Type Strains, Phase IV (KMG-IV): sequencing the most valuable type-strain genomes for metagenomic binning, comparative biology and taxonomic classification.</title>
        <authorList>
            <person name="Goeker M."/>
        </authorList>
    </citation>
    <scope>NUCLEOTIDE SEQUENCE [LARGE SCALE GENOMIC DNA]</scope>
    <source>
        <strain evidence="9 10">DSM 19345</strain>
    </source>
</reference>
<keyword evidence="5" id="KW-0812">Transmembrane</keyword>
<proteinExistence type="inferred from homology"/>
<dbReference type="PANTHER" id="PTHR30026:SF22">
    <property type="entry name" value="OUTER MEMBRANE EFFLUX PROTEIN"/>
    <property type="match status" value="1"/>
</dbReference>
<dbReference type="InterPro" id="IPR010130">
    <property type="entry name" value="T1SS_OMP_TolC"/>
</dbReference>
<comment type="caution">
    <text evidence="9">The sequence shown here is derived from an EMBL/GenBank/DDBJ whole genome shotgun (WGS) entry which is preliminary data.</text>
</comment>
<dbReference type="GO" id="GO:0009279">
    <property type="term" value="C:cell outer membrane"/>
    <property type="evidence" value="ECO:0007669"/>
    <property type="project" value="UniProtKB-SubCell"/>
</dbReference>
<evidence type="ECO:0000256" key="4">
    <source>
        <dbReference type="ARBA" id="ARBA00022452"/>
    </source>
</evidence>
<dbReference type="GO" id="GO:0015562">
    <property type="term" value="F:efflux transmembrane transporter activity"/>
    <property type="evidence" value="ECO:0007669"/>
    <property type="project" value="InterPro"/>
</dbReference>
<dbReference type="SUPFAM" id="SSF56954">
    <property type="entry name" value="Outer membrane efflux proteins (OEP)"/>
    <property type="match status" value="1"/>
</dbReference>
<keyword evidence="3" id="KW-0813">Transport</keyword>
<dbReference type="AlphaFoldDB" id="A0A4R3MKQ4"/>
<dbReference type="InterPro" id="IPR003423">
    <property type="entry name" value="OMP_efflux"/>
</dbReference>
<dbReference type="Gene3D" id="1.20.1600.10">
    <property type="entry name" value="Outer membrane efflux proteins (OEP)"/>
    <property type="match status" value="1"/>
</dbReference>
<dbReference type="InterPro" id="IPR051906">
    <property type="entry name" value="TolC-like"/>
</dbReference>
<dbReference type="GO" id="GO:1990281">
    <property type="term" value="C:efflux pump complex"/>
    <property type="evidence" value="ECO:0007669"/>
    <property type="project" value="TreeGrafter"/>
</dbReference>
<keyword evidence="6" id="KW-0472">Membrane</keyword>
<dbReference type="Proteomes" id="UP000295678">
    <property type="component" value="Unassembled WGS sequence"/>
</dbReference>
<protein>
    <submittedName>
        <fullName evidence="9">Outer membrane protein</fullName>
    </submittedName>
</protein>
<dbReference type="OrthoDB" id="9789368at2"/>
<evidence type="ECO:0000256" key="5">
    <source>
        <dbReference type="ARBA" id="ARBA00022692"/>
    </source>
</evidence>
<dbReference type="GO" id="GO:0015288">
    <property type="term" value="F:porin activity"/>
    <property type="evidence" value="ECO:0007669"/>
    <property type="project" value="TreeGrafter"/>
</dbReference>
<comment type="subcellular location">
    <subcellularLocation>
        <location evidence="1">Cell outer membrane</location>
    </subcellularLocation>
</comment>
<keyword evidence="8" id="KW-0175">Coiled coil</keyword>
<gene>
    <name evidence="9" type="ORF">EDC22_102103</name>
</gene>
<comment type="similarity">
    <text evidence="2">Belongs to the outer membrane factor (OMF) (TC 1.B.17) family.</text>
</comment>
<evidence type="ECO:0000256" key="1">
    <source>
        <dbReference type="ARBA" id="ARBA00004442"/>
    </source>
</evidence>
<name>A0A4R3MKQ4_9HYPH</name>
<sequence length="464" mass="49361">MAKVDSSPALTVGAGRHLLAAALLAAGMIAGQGAQAETLMSALSSAYVSNPTLNAARANLRAVDELVPQALSGWRPQVFGEGAVRQSHTSTTPGGSLDLTTSTIGVTVTQPLFRGFRTVNSTKQAEATVRANRASLSNTEQNVLFDSVQVYMAVLTNQAIVELQRQNIEVLTEQLRATRDRFQVGEVTNTDVAQAEAALSGAYTQLNLAEADLLTSKAQYRQIIGRDPVNLTPAVPARSLPSSLDEAVRLSQANHPAIIAAVYAEEASAYQVKVVEGTLLPTLTLQGSVDYTNNPSASVDSSASASIMAQLTIPIYQGGIEYSQVREAKELRTERTMQIDATRANVRQAVASAWGSLEAATASIASAQAQVKAAQIALNGVREEANVGQRTTLDVLNAEQTLLDARVSLVQAESARVVASYALLSAVGQLSAERLALAVDYYQPERHYQQVRDKWFGLRTPSGQ</sequence>
<keyword evidence="10" id="KW-1185">Reference proteome</keyword>
<accession>A0A4R3MKQ4</accession>
<dbReference type="EMBL" id="SMAK01000002">
    <property type="protein sequence ID" value="TCT12420.1"/>
    <property type="molecule type" value="Genomic_DNA"/>
</dbReference>
<dbReference type="NCBIfam" id="TIGR01844">
    <property type="entry name" value="type_I_sec_TolC"/>
    <property type="match status" value="1"/>
</dbReference>
<organism evidence="9 10">
    <name type="scientific">Tepidamorphus gemmatus</name>
    <dbReference type="NCBI Taxonomy" id="747076"/>
    <lineage>
        <taxon>Bacteria</taxon>
        <taxon>Pseudomonadati</taxon>
        <taxon>Pseudomonadota</taxon>
        <taxon>Alphaproteobacteria</taxon>
        <taxon>Hyphomicrobiales</taxon>
        <taxon>Tepidamorphaceae</taxon>
        <taxon>Tepidamorphus</taxon>
    </lineage>
</organism>
<evidence type="ECO:0000256" key="2">
    <source>
        <dbReference type="ARBA" id="ARBA00007613"/>
    </source>
</evidence>
<evidence type="ECO:0000313" key="9">
    <source>
        <dbReference type="EMBL" id="TCT12420.1"/>
    </source>
</evidence>
<evidence type="ECO:0000256" key="6">
    <source>
        <dbReference type="ARBA" id="ARBA00023136"/>
    </source>
</evidence>
<dbReference type="PANTHER" id="PTHR30026">
    <property type="entry name" value="OUTER MEMBRANE PROTEIN TOLC"/>
    <property type="match status" value="1"/>
</dbReference>
<evidence type="ECO:0000256" key="7">
    <source>
        <dbReference type="ARBA" id="ARBA00023237"/>
    </source>
</evidence>
<dbReference type="Pfam" id="PF02321">
    <property type="entry name" value="OEP"/>
    <property type="match status" value="2"/>
</dbReference>
<feature type="coiled-coil region" evidence="8">
    <location>
        <begin position="357"/>
        <end position="384"/>
    </location>
</feature>
<keyword evidence="7" id="KW-0998">Cell outer membrane</keyword>
<evidence type="ECO:0000313" key="10">
    <source>
        <dbReference type="Proteomes" id="UP000295678"/>
    </source>
</evidence>
<evidence type="ECO:0000256" key="8">
    <source>
        <dbReference type="SAM" id="Coils"/>
    </source>
</evidence>
<evidence type="ECO:0000256" key="3">
    <source>
        <dbReference type="ARBA" id="ARBA00022448"/>
    </source>
</evidence>
<keyword evidence="4" id="KW-1134">Transmembrane beta strand</keyword>